<keyword evidence="2" id="KW-0808">Transferase</keyword>
<organism evidence="5 6">
    <name type="scientific">Candidatus Falkowbacteria bacterium HGW-Falkowbacteria-1</name>
    <dbReference type="NCBI Taxonomy" id="2013768"/>
    <lineage>
        <taxon>Bacteria</taxon>
        <taxon>Candidatus Falkowiibacteriota</taxon>
    </lineage>
</organism>
<dbReference type="GO" id="GO:0016758">
    <property type="term" value="F:hexosyltransferase activity"/>
    <property type="evidence" value="ECO:0007669"/>
    <property type="project" value="TreeGrafter"/>
</dbReference>
<sequence length="437" mass="51506">MLNILGIDVDNDLKMESAVDKFDDFLSSNQQNYIVTPNPEIILQAQKDEELFYILNRANLSLADGFGLKIAAFLMNRRLSRVSGSDILPELLCLAERRGKKVLIINREDGLSSAGDIKIFLNNNYPSLKFFIQDADHKYIVPPRRHLLSFKDLKDENFVSKFVNNIKEKINKNFHFLNKNELLDFEADVMICNFGAPYQEKFIFHNLNKIPTLKLAIGLGGSFDFLTGKIKRAPRIFRFLGLEWLWRLFKQPKRYKRMFNAVVVFLTKFFYWNFFSHFFYRKNVACLLYRKSELPYTALDKKKMNNLDDYQILLVERSEEKDHWQIPQGGLDNQNIKLAGSRELYEELGIRNFSPRKVYKNVFKYKTNHRGRYGFKGQSQSLLLAEFHGADTDIEINFWDHSDFKWVKASEFVRSVYHSRQAASQIFFDKFKEYLNN</sequence>
<keyword evidence="3" id="KW-1133">Transmembrane helix</keyword>
<dbReference type="Proteomes" id="UP000233517">
    <property type="component" value="Unassembled WGS sequence"/>
</dbReference>
<dbReference type="PANTHER" id="PTHR34136">
    <property type="match status" value="1"/>
</dbReference>
<keyword evidence="1" id="KW-0328">Glycosyltransferase</keyword>
<protein>
    <recommendedName>
        <fullName evidence="4">Nudix hydrolase domain-containing protein</fullName>
    </recommendedName>
</protein>
<dbReference type="SUPFAM" id="SSF55811">
    <property type="entry name" value="Nudix"/>
    <property type="match status" value="1"/>
</dbReference>
<gene>
    <name evidence="5" type="ORF">CVU82_02110</name>
</gene>
<dbReference type="PROSITE" id="PS51462">
    <property type="entry name" value="NUDIX"/>
    <property type="match status" value="1"/>
</dbReference>
<dbReference type="Gene3D" id="3.90.79.10">
    <property type="entry name" value="Nucleoside Triphosphate Pyrophosphohydrolase"/>
    <property type="match status" value="1"/>
</dbReference>
<dbReference type="NCBIfam" id="TIGR00696">
    <property type="entry name" value="wecG_tagA_cpsF"/>
    <property type="match status" value="1"/>
</dbReference>
<evidence type="ECO:0000256" key="1">
    <source>
        <dbReference type="ARBA" id="ARBA00022676"/>
    </source>
</evidence>
<keyword evidence="3" id="KW-0812">Transmembrane</keyword>
<reference evidence="5 6" key="1">
    <citation type="journal article" date="2017" name="ISME J.">
        <title>Potential for microbial H2 and metal transformations associated with novel bacteria and archaea in deep terrestrial subsurface sediments.</title>
        <authorList>
            <person name="Hernsdorf A.W."/>
            <person name="Amano Y."/>
            <person name="Miyakawa K."/>
            <person name="Ise K."/>
            <person name="Suzuki Y."/>
            <person name="Anantharaman K."/>
            <person name="Probst A."/>
            <person name="Burstein D."/>
            <person name="Thomas B.C."/>
            <person name="Banfield J.F."/>
        </authorList>
    </citation>
    <scope>NUCLEOTIDE SEQUENCE [LARGE SCALE GENOMIC DNA]</scope>
    <source>
        <strain evidence="5">HGW-Falkowbacteria-1</strain>
    </source>
</reference>
<dbReference type="InterPro" id="IPR015797">
    <property type="entry name" value="NUDIX_hydrolase-like_dom_sf"/>
</dbReference>
<comment type="caution">
    <text evidence="5">The sequence shown here is derived from an EMBL/GenBank/DDBJ whole genome shotgun (WGS) entry which is preliminary data.</text>
</comment>
<evidence type="ECO:0000313" key="5">
    <source>
        <dbReference type="EMBL" id="PKM91368.1"/>
    </source>
</evidence>
<dbReference type="AlphaFoldDB" id="A0A2N2E9L7"/>
<name>A0A2N2E9L7_9BACT</name>
<feature type="transmembrane region" description="Helical" evidence="3">
    <location>
        <begin position="258"/>
        <end position="280"/>
    </location>
</feature>
<evidence type="ECO:0000256" key="2">
    <source>
        <dbReference type="ARBA" id="ARBA00022679"/>
    </source>
</evidence>
<keyword evidence="3" id="KW-0472">Membrane</keyword>
<dbReference type="EMBL" id="PHAI01000002">
    <property type="protein sequence ID" value="PKM91368.1"/>
    <property type="molecule type" value="Genomic_DNA"/>
</dbReference>
<dbReference type="InterPro" id="IPR004629">
    <property type="entry name" value="WecG_TagA_CpsF"/>
</dbReference>
<evidence type="ECO:0000313" key="6">
    <source>
        <dbReference type="Proteomes" id="UP000233517"/>
    </source>
</evidence>
<dbReference type="Pfam" id="PF00293">
    <property type="entry name" value="NUDIX"/>
    <property type="match status" value="1"/>
</dbReference>
<accession>A0A2N2E9L7</accession>
<evidence type="ECO:0000256" key="3">
    <source>
        <dbReference type="SAM" id="Phobius"/>
    </source>
</evidence>
<dbReference type="PANTHER" id="PTHR34136:SF1">
    <property type="entry name" value="UDP-N-ACETYL-D-MANNOSAMINURONIC ACID TRANSFERASE"/>
    <property type="match status" value="1"/>
</dbReference>
<feature type="domain" description="Nudix hydrolase" evidence="4">
    <location>
        <begin position="279"/>
        <end position="429"/>
    </location>
</feature>
<proteinExistence type="predicted"/>
<dbReference type="InterPro" id="IPR000086">
    <property type="entry name" value="NUDIX_hydrolase_dom"/>
</dbReference>
<dbReference type="Pfam" id="PF03808">
    <property type="entry name" value="Glyco_tran_WecG"/>
    <property type="match status" value="1"/>
</dbReference>
<evidence type="ECO:0000259" key="4">
    <source>
        <dbReference type="PROSITE" id="PS51462"/>
    </source>
</evidence>
<dbReference type="CDD" id="cd06533">
    <property type="entry name" value="Glyco_transf_WecG_TagA"/>
    <property type="match status" value="1"/>
</dbReference>